<name>A0ABS9D9N5_9ALTE</name>
<dbReference type="Proteomes" id="UP001521137">
    <property type="component" value="Unassembled WGS sequence"/>
</dbReference>
<dbReference type="EMBL" id="JAKGAS010000010">
    <property type="protein sequence ID" value="MCF2949681.1"/>
    <property type="molecule type" value="Genomic_DNA"/>
</dbReference>
<feature type="domain" description="Solute-binding protein family 3/N-terminal" evidence="1">
    <location>
        <begin position="5"/>
        <end position="207"/>
    </location>
</feature>
<comment type="caution">
    <text evidence="2">The sequence shown here is derived from an EMBL/GenBank/DDBJ whole genome shotgun (WGS) entry which is preliminary data.</text>
</comment>
<accession>A0ABS9D9N5</accession>
<dbReference type="InterPro" id="IPR001638">
    <property type="entry name" value="Solute-binding_3/MltF_N"/>
</dbReference>
<reference evidence="2 3" key="1">
    <citation type="submission" date="2022-01" db="EMBL/GenBank/DDBJ databases">
        <title>Paraglaciecola sp. G1-23.</title>
        <authorList>
            <person name="Jin M.S."/>
            <person name="Han D.M."/>
            <person name="Kim H.M."/>
            <person name="Jeon C.O."/>
        </authorList>
    </citation>
    <scope>NUCLEOTIDE SEQUENCE [LARGE SCALE GENOMIC DNA]</scope>
    <source>
        <strain evidence="2 3">G1-23</strain>
    </source>
</reference>
<dbReference type="Gene3D" id="3.40.190.10">
    <property type="entry name" value="Periplasmic binding protein-like II"/>
    <property type="match status" value="2"/>
</dbReference>
<keyword evidence="3" id="KW-1185">Reference proteome</keyword>
<evidence type="ECO:0000259" key="1">
    <source>
        <dbReference type="Pfam" id="PF00497"/>
    </source>
</evidence>
<evidence type="ECO:0000313" key="3">
    <source>
        <dbReference type="Proteomes" id="UP001521137"/>
    </source>
</evidence>
<dbReference type="Pfam" id="PF00497">
    <property type="entry name" value="SBP_bac_3"/>
    <property type="match status" value="1"/>
</dbReference>
<dbReference type="SUPFAM" id="SSF53850">
    <property type="entry name" value="Periplasmic binding protein-like II"/>
    <property type="match status" value="1"/>
</dbReference>
<evidence type="ECO:0000313" key="2">
    <source>
        <dbReference type="EMBL" id="MCF2949681.1"/>
    </source>
</evidence>
<gene>
    <name evidence="2" type="ORF">L0668_16300</name>
</gene>
<dbReference type="RefSeq" id="WP_235313785.1">
    <property type="nucleotide sequence ID" value="NZ_JAKGAS010000010.1"/>
</dbReference>
<proteinExistence type="predicted"/>
<protein>
    <submittedName>
        <fullName evidence="2">Transporter substrate-binding domain-containing protein</fullName>
    </submittedName>
</protein>
<sequence>MDSPGLNIELFNVISNRLSLKVEWVRAPFPRCLILLQNGEVDLINAVSYQKAREKYGKYPFTEGEIDISKRLKYDTYHAFVNSTDQVQWKKGKFVELGKMPVAIETGASVKNLLNRLNIDVLELPNAEHAFGMLLKKRVSAVITNVNNGYKYAHPSIKRLAEPVQNKAYYLMISNQFYQTHTELAEKIWLGSQSLHISTYQAVEDKYNKATPW</sequence>
<organism evidence="2 3">
    <name type="scientific">Paraglaciecola algarum</name>
    <dbReference type="NCBI Taxonomy" id="3050085"/>
    <lineage>
        <taxon>Bacteria</taxon>
        <taxon>Pseudomonadati</taxon>
        <taxon>Pseudomonadota</taxon>
        <taxon>Gammaproteobacteria</taxon>
        <taxon>Alteromonadales</taxon>
        <taxon>Alteromonadaceae</taxon>
        <taxon>Paraglaciecola</taxon>
    </lineage>
</organism>